<proteinExistence type="predicted"/>
<feature type="transmembrane region" description="Helical" evidence="1">
    <location>
        <begin position="38"/>
        <end position="54"/>
    </location>
</feature>
<gene>
    <name evidence="2" type="ORF">C8256_03095</name>
</gene>
<name>A0A2T2Y6J5_9ENTR</name>
<evidence type="ECO:0000256" key="1">
    <source>
        <dbReference type="SAM" id="Phobius"/>
    </source>
</evidence>
<keyword evidence="1" id="KW-0812">Transmembrane</keyword>
<keyword evidence="3" id="KW-1185">Reference proteome</keyword>
<evidence type="ECO:0000313" key="2">
    <source>
        <dbReference type="EMBL" id="PSR48150.1"/>
    </source>
</evidence>
<dbReference type="Proteomes" id="UP000240892">
    <property type="component" value="Unassembled WGS sequence"/>
</dbReference>
<keyword evidence="1" id="KW-0472">Membrane</keyword>
<accession>A0A2T2Y6J5</accession>
<dbReference type="AlphaFoldDB" id="A0A2T2Y6J5"/>
<organism evidence="2 3">
    <name type="scientific">Kluyvera genomosp. 2</name>
    <dbReference type="NCBI Taxonomy" id="2774054"/>
    <lineage>
        <taxon>Bacteria</taxon>
        <taxon>Pseudomonadati</taxon>
        <taxon>Pseudomonadota</taxon>
        <taxon>Gammaproteobacteria</taxon>
        <taxon>Enterobacterales</taxon>
        <taxon>Enterobacteriaceae</taxon>
        <taxon>Kluyvera</taxon>
    </lineage>
</organism>
<evidence type="ECO:0000313" key="3">
    <source>
        <dbReference type="Proteomes" id="UP000240892"/>
    </source>
</evidence>
<sequence length="60" mass="6974">MPNSSARITVSPFSLSLYKHVHNETIVHFPYRIRKNHVFALIYVILTGTGHRLLEVVRLM</sequence>
<protein>
    <submittedName>
        <fullName evidence="2">Uncharacterized protein</fullName>
    </submittedName>
</protein>
<keyword evidence="1" id="KW-1133">Transmembrane helix</keyword>
<dbReference type="EMBL" id="PYHO01000002">
    <property type="protein sequence ID" value="PSR48150.1"/>
    <property type="molecule type" value="Genomic_DNA"/>
</dbReference>
<comment type="caution">
    <text evidence="2">The sequence shown here is derived from an EMBL/GenBank/DDBJ whole genome shotgun (WGS) entry which is preliminary data.</text>
</comment>
<reference evidence="2 3" key="1">
    <citation type="submission" date="2018-03" db="EMBL/GenBank/DDBJ databases">
        <title>First report of an OXA-48+CTX-M-M-producing Kluyvera ascorbata clone recovered from patients admitted in a University Hospital in Madrid, Spain.</title>
        <authorList>
            <person name="Hernandez-Garcia M."/>
            <person name="Leon-Sampedro R."/>
            <person name="Perez-Viso B."/>
            <person name="Morosini M.I."/>
            <person name="Lopez-Fresnena N."/>
            <person name="Coque T.M."/>
            <person name="Bonten M."/>
            <person name="Malhotra-Kumar S."/>
            <person name="Ruiz-Garbajosa P."/>
            <person name="Canton R."/>
        </authorList>
    </citation>
    <scope>NUCLEOTIDE SEQUENCE [LARGE SCALE GENOMIC DNA]</scope>
    <source>
        <strain evidence="2 3">KA2</strain>
    </source>
</reference>